<dbReference type="Proteomes" id="UP001163850">
    <property type="component" value="Unassembled WGS sequence"/>
</dbReference>
<evidence type="ECO:0000313" key="2">
    <source>
        <dbReference type="EMBL" id="KAJ3985160.1"/>
    </source>
</evidence>
<gene>
    <name evidence="1" type="ORF">DFH05DRAFT_1407687</name>
    <name evidence="2" type="ORF">F5890DRAFT_1410088</name>
</gene>
<dbReference type="Proteomes" id="UP001142393">
    <property type="component" value="Unassembled WGS sequence"/>
</dbReference>
<name>A0A9W8NQV6_9AGAR</name>
<comment type="caution">
    <text evidence="1">The sequence shown here is derived from an EMBL/GenBank/DDBJ whole genome shotgun (WGS) entry which is preliminary data.</text>
</comment>
<dbReference type="EMBL" id="JANVFU010000019">
    <property type="protein sequence ID" value="KAJ3739157.1"/>
    <property type="molecule type" value="Genomic_DNA"/>
</dbReference>
<reference evidence="1" key="2">
    <citation type="submission" date="2022-08" db="EMBL/GenBank/DDBJ databases">
        <authorList>
            <consortium name="DOE Joint Genome Institute"/>
            <person name="Min B."/>
            <person name="Sierra-Patev S."/>
            <person name="Naranjo-Ortiz M."/>
            <person name="Looney B."/>
            <person name="Konkel Z."/>
            <person name="Slot J.C."/>
            <person name="Sakamoto Y."/>
            <person name="Steenwyk J.L."/>
            <person name="Rokas A."/>
            <person name="Carro J."/>
            <person name="Camarero S."/>
            <person name="Ferreira P."/>
            <person name="Molpeceres G."/>
            <person name="Ruiz-duenas F.J."/>
            <person name="Serrano A."/>
            <person name="Henrissat B."/>
            <person name="Drula E."/>
            <person name="Hughes K.W."/>
            <person name="Mata J.L."/>
            <person name="Ishikawa N.K."/>
            <person name="Vargas-Isla R."/>
            <person name="Ushijima S."/>
            <person name="Smith C.A."/>
            <person name="Ahrendt S."/>
            <person name="Andreopoulos W."/>
            <person name="He G."/>
            <person name="LaButti K."/>
            <person name="Lipzen A."/>
            <person name="Ng V."/>
            <person name="Riley R."/>
            <person name="Sandor L."/>
            <person name="Barry K."/>
            <person name="Martinez A.T."/>
            <person name="Xiao Y."/>
            <person name="Gibbons J.G."/>
            <person name="Terashima K."/>
            <person name="Hibbett D.S."/>
            <person name="Grigoriev I.V."/>
        </authorList>
    </citation>
    <scope>NUCLEOTIDE SEQUENCE</scope>
    <source>
        <strain evidence="1">TFB7810</strain>
    </source>
</reference>
<dbReference type="Gene3D" id="1.10.132.70">
    <property type="match status" value="1"/>
</dbReference>
<reference evidence="2" key="1">
    <citation type="submission" date="2022-08" db="EMBL/GenBank/DDBJ databases">
        <authorList>
            <consortium name="DOE Joint Genome Institute"/>
            <person name="Min B."/>
            <person name="Riley R."/>
            <person name="Sierra-Patev S."/>
            <person name="Naranjo-Ortiz M."/>
            <person name="Looney B."/>
            <person name="Konkel Z."/>
            <person name="Slot J.C."/>
            <person name="Sakamoto Y."/>
            <person name="Steenwyk J.L."/>
            <person name="Rokas A."/>
            <person name="Carro J."/>
            <person name="Camarero S."/>
            <person name="Ferreira P."/>
            <person name="Molpeceres G."/>
            <person name="Ruiz-Duenas F.J."/>
            <person name="Serrano A."/>
            <person name="Henrissat B."/>
            <person name="Drula E."/>
            <person name="Hughes K.W."/>
            <person name="Mata J.L."/>
            <person name="Ishikawa N.K."/>
            <person name="Vargas-Isla R."/>
            <person name="Ushijima S."/>
            <person name="Smith C.A."/>
            <person name="Ahrendt S."/>
            <person name="Andreopoulos W."/>
            <person name="He G."/>
            <person name="Labutti K."/>
            <person name="Lipzen A."/>
            <person name="Ng V."/>
            <person name="Sandor L."/>
            <person name="Barry K."/>
            <person name="Martinez A.T."/>
            <person name="Xiao Y."/>
            <person name="Gibbons J.G."/>
            <person name="Terashima K."/>
            <person name="Hibbett D.S."/>
            <person name="Grigoriev I.V."/>
        </authorList>
    </citation>
    <scope>NUCLEOTIDE SEQUENCE</scope>
    <source>
        <strain evidence="2">TFB7829</strain>
    </source>
</reference>
<feature type="non-terminal residue" evidence="1">
    <location>
        <position position="110"/>
    </location>
</feature>
<accession>A0AA38Q1P1</accession>
<reference evidence="1 3" key="3">
    <citation type="journal article" date="2023" name="Proc. Natl. Acad. Sci. U.S.A.">
        <title>A global phylogenomic analysis of the shiitake genus Lentinula.</title>
        <authorList>
            <person name="Sierra-Patev S."/>
            <person name="Min B."/>
            <person name="Naranjo-Ortiz M."/>
            <person name="Looney B."/>
            <person name="Konkel Z."/>
            <person name="Slot J.C."/>
            <person name="Sakamoto Y."/>
            <person name="Steenwyk J.L."/>
            <person name="Rokas A."/>
            <person name="Carro J."/>
            <person name="Camarero S."/>
            <person name="Ferreira P."/>
            <person name="Molpeceres G."/>
            <person name="Ruiz-Duenas F.J."/>
            <person name="Serrano A."/>
            <person name="Henrissat B."/>
            <person name="Drula E."/>
            <person name="Hughes K.W."/>
            <person name="Mata J.L."/>
            <person name="Ishikawa N.K."/>
            <person name="Vargas-Isla R."/>
            <person name="Ushijima S."/>
            <person name="Smith C.A."/>
            <person name="Donoghue J."/>
            <person name="Ahrendt S."/>
            <person name="Andreopoulos W."/>
            <person name="He G."/>
            <person name="LaButti K."/>
            <person name="Lipzen A."/>
            <person name="Ng V."/>
            <person name="Riley R."/>
            <person name="Sandor L."/>
            <person name="Barry K."/>
            <person name="Martinez A.T."/>
            <person name="Xiao Y."/>
            <person name="Gibbons J.G."/>
            <person name="Terashima K."/>
            <person name="Grigoriev I.V."/>
            <person name="Hibbett D."/>
        </authorList>
    </citation>
    <scope>NUCLEOTIDE SEQUENCE [LARGE SCALE GENOMIC DNA]</scope>
    <source>
        <strain evidence="1 3">TFB7810</strain>
    </source>
</reference>
<dbReference type="EMBL" id="MU801969">
    <property type="protein sequence ID" value="KAJ3985160.1"/>
    <property type="molecule type" value="Genomic_DNA"/>
</dbReference>
<organism evidence="1 3">
    <name type="scientific">Lentinula detonsa</name>
    <dbReference type="NCBI Taxonomy" id="2804962"/>
    <lineage>
        <taxon>Eukaryota</taxon>
        <taxon>Fungi</taxon>
        <taxon>Dikarya</taxon>
        <taxon>Basidiomycota</taxon>
        <taxon>Agaricomycotina</taxon>
        <taxon>Agaricomycetes</taxon>
        <taxon>Agaricomycetidae</taxon>
        <taxon>Agaricales</taxon>
        <taxon>Marasmiineae</taxon>
        <taxon>Omphalotaceae</taxon>
        <taxon>Lentinula</taxon>
    </lineage>
</organism>
<evidence type="ECO:0000313" key="3">
    <source>
        <dbReference type="Proteomes" id="UP001142393"/>
    </source>
</evidence>
<protein>
    <submittedName>
        <fullName evidence="1">Uncharacterized protein</fullName>
    </submittedName>
</protein>
<sequence length="110" mass="12656">DPDPHAQAEKNRRLSKYVFPRQFGLGSPFLFEVSKYEPSYIPDFADRDNEIERLGPCKTPKRLKAVLPLLDKLIWRHGKCKYRLLRDLACPSRVPSQRGASSLSLCWIVG</sequence>
<proteinExistence type="predicted"/>
<accession>A0A9W8NQV6</accession>
<evidence type="ECO:0000313" key="1">
    <source>
        <dbReference type="EMBL" id="KAJ3739157.1"/>
    </source>
</evidence>
<dbReference type="AlphaFoldDB" id="A0A9W8NQV6"/>
<keyword evidence="3" id="KW-1185">Reference proteome</keyword>